<keyword evidence="2" id="KW-1185">Reference proteome</keyword>
<proteinExistence type="predicted"/>
<dbReference type="EMBL" id="CM044701">
    <property type="protein sequence ID" value="KAI5683169.1"/>
    <property type="molecule type" value="Genomic_DNA"/>
</dbReference>
<organism evidence="1 2">
    <name type="scientific">Catharanthus roseus</name>
    <name type="common">Madagascar periwinkle</name>
    <name type="synonym">Vinca rosea</name>
    <dbReference type="NCBI Taxonomy" id="4058"/>
    <lineage>
        <taxon>Eukaryota</taxon>
        <taxon>Viridiplantae</taxon>
        <taxon>Streptophyta</taxon>
        <taxon>Embryophyta</taxon>
        <taxon>Tracheophyta</taxon>
        <taxon>Spermatophyta</taxon>
        <taxon>Magnoliopsida</taxon>
        <taxon>eudicotyledons</taxon>
        <taxon>Gunneridae</taxon>
        <taxon>Pentapetalae</taxon>
        <taxon>asterids</taxon>
        <taxon>lamiids</taxon>
        <taxon>Gentianales</taxon>
        <taxon>Apocynaceae</taxon>
        <taxon>Rauvolfioideae</taxon>
        <taxon>Vinceae</taxon>
        <taxon>Catharanthinae</taxon>
        <taxon>Catharanthus</taxon>
    </lineage>
</organism>
<evidence type="ECO:0000313" key="2">
    <source>
        <dbReference type="Proteomes" id="UP001060085"/>
    </source>
</evidence>
<reference evidence="2" key="1">
    <citation type="journal article" date="2023" name="Nat. Plants">
        <title>Single-cell RNA sequencing provides a high-resolution roadmap for understanding the multicellular compartmentation of specialized metabolism.</title>
        <authorList>
            <person name="Sun S."/>
            <person name="Shen X."/>
            <person name="Li Y."/>
            <person name="Li Y."/>
            <person name="Wang S."/>
            <person name="Li R."/>
            <person name="Zhang H."/>
            <person name="Shen G."/>
            <person name="Guo B."/>
            <person name="Wei J."/>
            <person name="Xu J."/>
            <person name="St-Pierre B."/>
            <person name="Chen S."/>
            <person name="Sun C."/>
        </authorList>
    </citation>
    <scope>NUCLEOTIDE SEQUENCE [LARGE SCALE GENOMIC DNA]</scope>
</reference>
<name>A0ACC0CE53_CATRO</name>
<sequence length="229" mass="26943">MPKFLCFLFESDKPKYVYITPHDNSKYLWDMNTFEFKFDKPICVIHISYLKKFQKIFMLLNSYPTSPWLYTVLCLFNREKIEKCHTGTGIPRPYPRHWRTWFGSIKFIPRGSRFGSGPMFHYKGLGLDDDVSSAFDDNNGDNNEECDIGTPLNPLSSTVMNQCCGKLHEYTLPCSHALASCKDNNTRTDTCVSVLRKTYRRAYQSNFYPIMHEDFWRDAPYNLIFYHPI</sequence>
<protein>
    <submittedName>
        <fullName evidence="1">Uncharacterized protein</fullName>
    </submittedName>
</protein>
<comment type="caution">
    <text evidence="1">The sequence shown here is derived from an EMBL/GenBank/DDBJ whole genome shotgun (WGS) entry which is preliminary data.</text>
</comment>
<gene>
    <name evidence="1" type="ORF">M9H77_04397</name>
</gene>
<evidence type="ECO:0000313" key="1">
    <source>
        <dbReference type="EMBL" id="KAI5683169.1"/>
    </source>
</evidence>
<accession>A0ACC0CE53</accession>
<dbReference type="Proteomes" id="UP001060085">
    <property type="component" value="Linkage Group LG01"/>
</dbReference>